<organism evidence="8 9">
    <name type="scientific">Lactiplantibacillus plajomi</name>
    <dbReference type="NCBI Taxonomy" id="1457217"/>
    <lineage>
        <taxon>Bacteria</taxon>
        <taxon>Bacillati</taxon>
        <taxon>Bacillota</taxon>
        <taxon>Bacilli</taxon>
        <taxon>Lactobacillales</taxon>
        <taxon>Lactobacillaceae</taxon>
        <taxon>Lactiplantibacillus</taxon>
    </lineage>
</organism>
<evidence type="ECO:0000256" key="6">
    <source>
        <dbReference type="ARBA" id="ARBA00048785"/>
    </source>
</evidence>
<evidence type="ECO:0000313" key="8">
    <source>
        <dbReference type="EMBL" id="MFC0424048.1"/>
    </source>
</evidence>
<gene>
    <name evidence="8" type="primary">ribE</name>
    <name evidence="7" type="synonym">ribH</name>
    <name evidence="8" type="ORF">ACFFGS_07955</name>
</gene>
<keyword evidence="5 7" id="KW-0808">Transferase</keyword>
<feature type="binding site" evidence="7">
    <location>
        <begin position="85"/>
        <end position="86"/>
    </location>
    <ligand>
        <name>(2S)-2-hydroxy-3-oxobutyl phosphate</name>
        <dbReference type="ChEBI" id="CHEBI:58830"/>
    </ligand>
</feature>
<dbReference type="NCBIfam" id="TIGR00114">
    <property type="entry name" value="lumazine-synth"/>
    <property type="match status" value="1"/>
</dbReference>
<dbReference type="EMBL" id="JBHLUK010000065">
    <property type="protein sequence ID" value="MFC0424048.1"/>
    <property type="molecule type" value="Genomic_DNA"/>
</dbReference>
<accession>A0ABV6K3L5</accession>
<dbReference type="CDD" id="cd09209">
    <property type="entry name" value="Lumazine_synthase-I"/>
    <property type="match status" value="1"/>
</dbReference>
<evidence type="ECO:0000256" key="7">
    <source>
        <dbReference type="HAMAP-Rule" id="MF_00178"/>
    </source>
</evidence>
<proteinExistence type="inferred from homology"/>
<comment type="function">
    <text evidence="7">Catalyzes the formation of 6,7-dimethyl-8-ribityllumazine by condensation of 5-amino-6-(D-ribitylamino)uracil with 3,4-dihydroxy-2-butanone 4-phosphate. This is the penultimate step in the biosynthesis of riboflavin.</text>
</comment>
<evidence type="ECO:0000256" key="3">
    <source>
        <dbReference type="ARBA" id="ARBA00012664"/>
    </source>
</evidence>
<dbReference type="PANTHER" id="PTHR21058">
    <property type="entry name" value="6,7-DIMETHYL-8-RIBITYLLUMAZINE SYNTHASE DMRL SYNTHASE LUMAZINE SYNTHASE"/>
    <property type="match status" value="1"/>
</dbReference>
<feature type="binding site" evidence="7">
    <location>
        <position position="127"/>
    </location>
    <ligand>
        <name>(2S)-2-hydroxy-3-oxobutyl phosphate</name>
        <dbReference type="ChEBI" id="CHEBI:58830"/>
    </ligand>
</feature>
<feature type="binding site" evidence="7">
    <location>
        <begin position="56"/>
        <end position="58"/>
    </location>
    <ligand>
        <name>5-amino-6-(D-ribitylamino)uracil</name>
        <dbReference type="ChEBI" id="CHEBI:15934"/>
    </ligand>
</feature>
<comment type="caution">
    <text evidence="8">The sequence shown here is derived from an EMBL/GenBank/DDBJ whole genome shotgun (WGS) entry which is preliminary data.</text>
</comment>
<dbReference type="HAMAP" id="MF_00178">
    <property type="entry name" value="Lumazine_synth"/>
    <property type="match status" value="1"/>
</dbReference>
<dbReference type="EC" id="2.5.1.78" evidence="3 7"/>
<feature type="binding site" evidence="7">
    <location>
        <position position="113"/>
    </location>
    <ligand>
        <name>5-amino-6-(D-ribitylamino)uracil</name>
        <dbReference type="ChEBI" id="CHEBI:15934"/>
    </ligand>
</feature>
<comment type="similarity">
    <text evidence="2 7">Belongs to the DMRL synthase family.</text>
</comment>
<feature type="active site" description="Proton donor" evidence="7">
    <location>
        <position position="88"/>
    </location>
</feature>
<dbReference type="Proteomes" id="UP001589855">
    <property type="component" value="Unassembled WGS sequence"/>
</dbReference>
<dbReference type="InterPro" id="IPR002180">
    <property type="entry name" value="LS/RS"/>
</dbReference>
<protein>
    <recommendedName>
        <fullName evidence="3 7">6,7-dimethyl-8-ribityllumazine synthase</fullName>
        <shortName evidence="7">DMRL synthase</shortName>
        <shortName evidence="7">LS</shortName>
        <shortName evidence="7">Lumazine synthase</shortName>
        <ecNumber evidence="3 7">2.5.1.78</ecNumber>
    </recommendedName>
</protein>
<sequence>MTTFNGNVTGQGRKIAIAVARFNSFVTTQLLNGAQDALVRYGVASDDIDVAWVPGAFEIATIANQLAKSGRYDGIITLGAVIRGETSHYDYVCSAVSRGVAQVGLETSVPTMFGVLTTDTVDQAINRAGVKSGNKGADCAQSVLEMIDLKRQL</sequence>
<dbReference type="SUPFAM" id="SSF52121">
    <property type="entry name" value="Lumazine synthase"/>
    <property type="match status" value="1"/>
</dbReference>
<dbReference type="RefSeq" id="WP_137645409.1">
    <property type="nucleotide sequence ID" value="NZ_BAABRM010000025.1"/>
</dbReference>
<evidence type="ECO:0000256" key="4">
    <source>
        <dbReference type="ARBA" id="ARBA00022619"/>
    </source>
</evidence>
<evidence type="ECO:0000256" key="5">
    <source>
        <dbReference type="ARBA" id="ARBA00022679"/>
    </source>
</evidence>
<dbReference type="InterPro" id="IPR036467">
    <property type="entry name" value="LS/RS_sf"/>
</dbReference>
<feature type="binding site" evidence="7">
    <location>
        <position position="22"/>
    </location>
    <ligand>
        <name>5-amino-6-(D-ribitylamino)uracil</name>
        <dbReference type="ChEBI" id="CHEBI:15934"/>
    </ligand>
</feature>
<evidence type="ECO:0000313" key="9">
    <source>
        <dbReference type="Proteomes" id="UP001589855"/>
    </source>
</evidence>
<comment type="catalytic activity">
    <reaction evidence="6 7">
        <text>(2S)-2-hydroxy-3-oxobutyl phosphate + 5-amino-6-(D-ribitylamino)uracil = 6,7-dimethyl-8-(1-D-ribityl)lumazine + phosphate + 2 H2O + H(+)</text>
        <dbReference type="Rhea" id="RHEA:26152"/>
        <dbReference type="ChEBI" id="CHEBI:15377"/>
        <dbReference type="ChEBI" id="CHEBI:15378"/>
        <dbReference type="ChEBI" id="CHEBI:15934"/>
        <dbReference type="ChEBI" id="CHEBI:43474"/>
        <dbReference type="ChEBI" id="CHEBI:58201"/>
        <dbReference type="ChEBI" id="CHEBI:58830"/>
        <dbReference type="EC" id="2.5.1.78"/>
    </reaction>
</comment>
<evidence type="ECO:0000256" key="1">
    <source>
        <dbReference type="ARBA" id="ARBA00004917"/>
    </source>
</evidence>
<dbReference type="Pfam" id="PF00885">
    <property type="entry name" value="DMRL_synthase"/>
    <property type="match status" value="1"/>
</dbReference>
<keyword evidence="9" id="KW-1185">Reference proteome</keyword>
<dbReference type="GO" id="GO:0000906">
    <property type="term" value="F:6,7-dimethyl-8-ribityllumazine synthase activity"/>
    <property type="evidence" value="ECO:0007669"/>
    <property type="project" value="UniProtKB-EC"/>
</dbReference>
<dbReference type="Gene3D" id="3.40.50.960">
    <property type="entry name" value="Lumazine/riboflavin synthase"/>
    <property type="match status" value="1"/>
</dbReference>
<keyword evidence="4 7" id="KW-0686">Riboflavin biosynthesis</keyword>
<dbReference type="PANTHER" id="PTHR21058:SF0">
    <property type="entry name" value="6,7-DIMETHYL-8-RIBITYLLUMAZINE SYNTHASE"/>
    <property type="match status" value="1"/>
</dbReference>
<name>A0ABV6K3L5_9LACO</name>
<comment type="pathway">
    <text evidence="1 7">Cofactor biosynthesis; riboflavin biosynthesis; riboflavin from 2-hydroxy-3-oxobutyl phosphate and 5-amino-6-(D-ribitylamino)uracil: step 1/2.</text>
</comment>
<dbReference type="NCBIfam" id="NF000812">
    <property type="entry name" value="PRK00061.1-4"/>
    <property type="match status" value="1"/>
</dbReference>
<reference evidence="8 9" key="1">
    <citation type="submission" date="2024-09" db="EMBL/GenBank/DDBJ databases">
        <authorList>
            <person name="Sun Q."/>
            <person name="Mori K."/>
        </authorList>
    </citation>
    <scope>NUCLEOTIDE SEQUENCE [LARGE SCALE GENOMIC DNA]</scope>
    <source>
        <strain evidence="8 9">TBRC 4575</strain>
    </source>
</reference>
<feature type="binding site" evidence="7">
    <location>
        <begin position="80"/>
        <end position="82"/>
    </location>
    <ligand>
        <name>5-amino-6-(D-ribitylamino)uracil</name>
        <dbReference type="ChEBI" id="CHEBI:15934"/>
    </ligand>
</feature>
<evidence type="ECO:0000256" key="2">
    <source>
        <dbReference type="ARBA" id="ARBA00007424"/>
    </source>
</evidence>
<dbReference type="InterPro" id="IPR034964">
    <property type="entry name" value="LS"/>
</dbReference>